<dbReference type="GO" id="GO:0006397">
    <property type="term" value="P:mRNA processing"/>
    <property type="evidence" value="ECO:0007669"/>
    <property type="project" value="UniProtKB-KW"/>
</dbReference>
<feature type="compositionally biased region" description="Acidic residues" evidence="2">
    <location>
        <begin position="531"/>
        <end position="549"/>
    </location>
</feature>
<name>A0A8H6ZQ61_PLEOS</name>
<dbReference type="VEuPathDB" id="FungiDB:PC9H_009057"/>
<feature type="domain" description="Retrotransposon gag" evidence="3">
    <location>
        <begin position="24"/>
        <end position="111"/>
    </location>
</feature>
<dbReference type="AlphaFoldDB" id="A0A8H6ZQ61"/>
<evidence type="ECO:0000259" key="3">
    <source>
        <dbReference type="Pfam" id="PF03732"/>
    </source>
</evidence>
<reference evidence="4" key="1">
    <citation type="submission" date="2019-07" db="EMBL/GenBank/DDBJ databases">
        <authorList>
            <person name="Palmer J.M."/>
        </authorList>
    </citation>
    <scope>NUCLEOTIDE SEQUENCE</scope>
    <source>
        <strain evidence="4">PC9</strain>
    </source>
</reference>
<dbReference type="GO" id="GO:0003676">
    <property type="term" value="F:nucleic acid binding"/>
    <property type="evidence" value="ECO:0007669"/>
    <property type="project" value="InterPro"/>
</dbReference>
<dbReference type="GeneID" id="59378875"/>
<sequence length="663" mass="75806">MRKSVNFLEDAQVEPSKQIRMVARYTEGKAHTYYLNVIVDHEEEWSLEAYFRDIFDACFPSNFRESQRRRLYRFRQDTLTVKEYIAELTEIVDLVGDISPREQVVKLFKGLLFGVVVYLPRFRAGKISLTKPYGKNPYRRLYVQARVHIVRRIIAAELESRHLGGKRIMHDGGREIFVAKETSKWLVSSSGGKTCGAYSRDSKPSAGGVPKEAGQLSREERARLRTENKCFICKQLGHISCACPRGNIVKSKGSGPPGVSANSVRIDFERHARLEAAARDVQPLESLSASPSMGIAETLPEEMEQRTNAEARTPWLNGEMDNLRLDVWRRWLAWTYSDDCIGFAHANLQTWVLEVNRDIGYPGDHLHTEFGCDNKRFRITHNEGRTYRITDFMHNFHDVEVDEEWLEDSTFNLVRWYGDELRVRLDLPYDDLAWNCWELEVTDAVAMNAWAYLEHSYLGTFSPNTGDDYRFSVERVPDSNQCRIIDRLLDRVEYINASALCFGWFNLCEWYDNRVRRHDYDRRRPSIDNTDSADSEPGGDDSSSDDEDGNIGGAVRPRGREESIEHLEDPDSESEVEITGDCFALELFGQQVDRNKYAAIHRNAIVAKDSSRSIPKPVVITVEINGSKAVALLDSGSLGDFMSCDLADQLVARRKIKLATPLL</sequence>
<evidence type="ECO:0000313" key="5">
    <source>
        <dbReference type="Proteomes" id="UP000623687"/>
    </source>
</evidence>
<accession>A0A8H6ZQ61</accession>
<keyword evidence="5" id="KW-1185">Reference proteome</keyword>
<organism evidence="4 5">
    <name type="scientific">Pleurotus ostreatus</name>
    <name type="common">Oyster mushroom</name>
    <name type="synonym">White-rot fungus</name>
    <dbReference type="NCBI Taxonomy" id="5322"/>
    <lineage>
        <taxon>Eukaryota</taxon>
        <taxon>Fungi</taxon>
        <taxon>Dikarya</taxon>
        <taxon>Basidiomycota</taxon>
        <taxon>Agaricomycotina</taxon>
        <taxon>Agaricomycetes</taxon>
        <taxon>Agaricomycetidae</taxon>
        <taxon>Agaricales</taxon>
        <taxon>Pleurotineae</taxon>
        <taxon>Pleurotaceae</taxon>
        <taxon>Pleurotus</taxon>
    </lineage>
</organism>
<dbReference type="SUPFAM" id="SSF57756">
    <property type="entry name" value="Retrovirus zinc finger-like domains"/>
    <property type="match status" value="1"/>
</dbReference>
<evidence type="ECO:0000313" key="4">
    <source>
        <dbReference type="EMBL" id="KAF7426688.1"/>
    </source>
</evidence>
<dbReference type="InterPro" id="IPR036875">
    <property type="entry name" value="Znf_CCHC_sf"/>
</dbReference>
<proteinExistence type="predicted"/>
<dbReference type="GO" id="GO:0008270">
    <property type="term" value="F:zinc ion binding"/>
    <property type="evidence" value="ECO:0007669"/>
    <property type="project" value="InterPro"/>
</dbReference>
<comment type="caution">
    <text evidence="4">The sequence shown here is derived from an EMBL/GenBank/DDBJ whole genome shotgun (WGS) entry which is preliminary data.</text>
</comment>
<evidence type="ECO:0000256" key="1">
    <source>
        <dbReference type="ARBA" id="ARBA00022664"/>
    </source>
</evidence>
<dbReference type="OrthoDB" id="3205788at2759"/>
<dbReference type="RefSeq" id="XP_036629992.1">
    <property type="nucleotide sequence ID" value="XM_036778564.1"/>
</dbReference>
<gene>
    <name evidence="4" type="ORF">PC9H_009057</name>
</gene>
<feature type="compositionally biased region" description="Basic and acidic residues" evidence="2">
    <location>
        <begin position="558"/>
        <end position="569"/>
    </location>
</feature>
<dbReference type="Pfam" id="PF03732">
    <property type="entry name" value="Retrotrans_gag"/>
    <property type="match status" value="1"/>
</dbReference>
<dbReference type="InterPro" id="IPR005162">
    <property type="entry name" value="Retrotrans_gag_dom"/>
</dbReference>
<keyword evidence="1" id="KW-0507">mRNA processing</keyword>
<dbReference type="EMBL" id="JACETU010000006">
    <property type="protein sequence ID" value="KAF7426688.1"/>
    <property type="molecule type" value="Genomic_DNA"/>
</dbReference>
<dbReference type="Proteomes" id="UP000623687">
    <property type="component" value="Unassembled WGS sequence"/>
</dbReference>
<feature type="region of interest" description="Disordered" evidence="2">
    <location>
        <begin position="523"/>
        <end position="574"/>
    </location>
</feature>
<evidence type="ECO:0000256" key="2">
    <source>
        <dbReference type="SAM" id="MobiDB-lite"/>
    </source>
</evidence>
<protein>
    <recommendedName>
        <fullName evidence="3">Retrotransposon gag domain-containing protein</fullName>
    </recommendedName>
</protein>
<feature type="region of interest" description="Disordered" evidence="2">
    <location>
        <begin position="197"/>
        <end position="220"/>
    </location>
</feature>